<evidence type="ECO:0000313" key="1">
    <source>
        <dbReference type="EMBL" id="EDL78883.1"/>
    </source>
</evidence>
<dbReference type="EMBL" id="CH473995">
    <property type="protein sequence ID" value="EDL78883.1"/>
    <property type="molecule type" value="Genomic_DNA"/>
</dbReference>
<sequence length="52" mass="6108">MMFWEPSTCPPLSPRRGRHHVLEFPKLNLQMKMQNSQLLLHHACLEAVMLLP</sequence>
<name>A6JPN9_RAT</name>
<organism evidence="1 2">
    <name type="scientific">Rattus norvegicus</name>
    <name type="common">Rat</name>
    <dbReference type="NCBI Taxonomy" id="10116"/>
    <lineage>
        <taxon>Eukaryota</taxon>
        <taxon>Metazoa</taxon>
        <taxon>Chordata</taxon>
        <taxon>Craniata</taxon>
        <taxon>Vertebrata</taxon>
        <taxon>Euteleostomi</taxon>
        <taxon>Mammalia</taxon>
        <taxon>Eutheria</taxon>
        <taxon>Euarchontoglires</taxon>
        <taxon>Glires</taxon>
        <taxon>Rodentia</taxon>
        <taxon>Myomorpha</taxon>
        <taxon>Muroidea</taxon>
        <taxon>Muridae</taxon>
        <taxon>Murinae</taxon>
        <taxon>Rattus</taxon>
    </lineage>
</organism>
<dbReference type="Proteomes" id="UP000234681">
    <property type="component" value="Chromosome 16"/>
</dbReference>
<protein>
    <submittedName>
        <fullName evidence="1">RCG59109</fullName>
    </submittedName>
</protein>
<evidence type="ECO:0000313" key="2">
    <source>
        <dbReference type="Proteomes" id="UP000234681"/>
    </source>
</evidence>
<reference evidence="1 2" key="1">
    <citation type="submission" date="2005-09" db="EMBL/GenBank/DDBJ databases">
        <authorList>
            <person name="Mural R.J."/>
            <person name="Li P.W."/>
            <person name="Adams M.D."/>
            <person name="Amanatides P.G."/>
            <person name="Baden-Tillson H."/>
            <person name="Barnstead M."/>
            <person name="Chin S.H."/>
            <person name="Dew I."/>
            <person name="Evans C.A."/>
            <person name="Ferriera S."/>
            <person name="Flanigan M."/>
            <person name="Fosler C."/>
            <person name="Glodek A."/>
            <person name="Gu Z."/>
            <person name="Holt R.A."/>
            <person name="Jennings D."/>
            <person name="Kraft C.L."/>
            <person name="Lu F."/>
            <person name="Nguyen T."/>
            <person name="Nusskern D.R."/>
            <person name="Pfannkoch C.M."/>
            <person name="Sitter C."/>
            <person name="Sutton G.G."/>
            <person name="Venter J.C."/>
            <person name="Wang Z."/>
            <person name="Woodage T."/>
            <person name="Zheng X.H."/>
            <person name="Zhong F."/>
        </authorList>
    </citation>
    <scope>NUCLEOTIDE SEQUENCE [LARGE SCALE GENOMIC DNA]</scope>
    <source>
        <strain>BN</strain>
        <strain evidence="2">Sprague-Dawley</strain>
    </source>
</reference>
<accession>A6JPN9</accession>
<dbReference type="AlphaFoldDB" id="A6JPN9"/>
<gene>
    <name evidence="1" type="ORF">rCG_59109</name>
</gene>
<proteinExistence type="predicted"/>